<dbReference type="AlphaFoldDB" id="A0AAD5UVD7"/>
<dbReference type="InterPro" id="IPR019734">
    <property type="entry name" value="TPR_rpt"/>
</dbReference>
<evidence type="ECO:0000256" key="1">
    <source>
        <dbReference type="SAM" id="MobiDB-lite"/>
    </source>
</evidence>
<dbReference type="SUPFAM" id="SSF48452">
    <property type="entry name" value="TPR-like"/>
    <property type="match status" value="1"/>
</dbReference>
<dbReference type="PANTHER" id="PTHR33840:SF1">
    <property type="entry name" value="TLE1 PHOSPHOLIPASE DOMAIN-CONTAINING PROTEIN"/>
    <property type="match status" value="1"/>
</dbReference>
<comment type="caution">
    <text evidence="3">The sequence shown here is derived from an EMBL/GenBank/DDBJ whole genome shotgun (WGS) entry which is preliminary data.</text>
</comment>
<dbReference type="Gene3D" id="1.25.40.10">
    <property type="entry name" value="Tetratricopeptide repeat domain"/>
    <property type="match status" value="2"/>
</dbReference>
<dbReference type="Pfam" id="PF09994">
    <property type="entry name" value="T6SS_Tle1-like_cat"/>
    <property type="match status" value="1"/>
</dbReference>
<reference evidence="3" key="1">
    <citation type="submission" date="2022-07" db="EMBL/GenBank/DDBJ databases">
        <title>Genome Sequence of Physisporinus lineatus.</title>
        <authorList>
            <person name="Buettner E."/>
        </authorList>
    </citation>
    <scope>NUCLEOTIDE SEQUENCE</scope>
    <source>
        <strain evidence="3">VT162</strain>
    </source>
</reference>
<dbReference type="InterPro" id="IPR029058">
    <property type="entry name" value="AB_hydrolase_fold"/>
</dbReference>
<evidence type="ECO:0000259" key="2">
    <source>
        <dbReference type="Pfam" id="PF09994"/>
    </source>
</evidence>
<dbReference type="InterPro" id="IPR018712">
    <property type="entry name" value="Tle1-like_cat"/>
</dbReference>
<feature type="domain" description="T6SS Phospholipase effector Tle1-like catalytic" evidence="2">
    <location>
        <begin position="95"/>
        <end position="354"/>
    </location>
</feature>
<name>A0AAD5UVD7_9APHY</name>
<dbReference type="EMBL" id="JANAWD010000479">
    <property type="protein sequence ID" value="KAJ3478855.1"/>
    <property type="molecule type" value="Genomic_DNA"/>
</dbReference>
<evidence type="ECO:0000313" key="4">
    <source>
        <dbReference type="Proteomes" id="UP001212997"/>
    </source>
</evidence>
<protein>
    <recommendedName>
        <fullName evidence="2">T6SS Phospholipase effector Tle1-like catalytic domain-containing protein</fullName>
    </recommendedName>
</protein>
<proteinExistence type="predicted"/>
<accession>A0AAD5UVD7</accession>
<dbReference type="Pfam" id="PF13374">
    <property type="entry name" value="TPR_10"/>
    <property type="match status" value="2"/>
</dbReference>
<dbReference type="InterPro" id="IPR011990">
    <property type="entry name" value="TPR-like_helical_dom_sf"/>
</dbReference>
<dbReference type="PANTHER" id="PTHR33840">
    <property type="match status" value="1"/>
</dbReference>
<feature type="region of interest" description="Disordered" evidence="1">
    <location>
        <begin position="1"/>
        <end position="48"/>
    </location>
</feature>
<feature type="compositionally biased region" description="Polar residues" evidence="1">
    <location>
        <begin position="17"/>
        <end position="31"/>
    </location>
</feature>
<organism evidence="3 4">
    <name type="scientific">Meripilus lineatus</name>
    <dbReference type="NCBI Taxonomy" id="2056292"/>
    <lineage>
        <taxon>Eukaryota</taxon>
        <taxon>Fungi</taxon>
        <taxon>Dikarya</taxon>
        <taxon>Basidiomycota</taxon>
        <taxon>Agaricomycotina</taxon>
        <taxon>Agaricomycetes</taxon>
        <taxon>Polyporales</taxon>
        <taxon>Meripilaceae</taxon>
        <taxon>Meripilus</taxon>
    </lineage>
</organism>
<dbReference type="Proteomes" id="UP001212997">
    <property type="component" value="Unassembled WGS sequence"/>
</dbReference>
<feature type="region of interest" description="Disordered" evidence="1">
    <location>
        <begin position="401"/>
        <end position="424"/>
    </location>
</feature>
<dbReference type="SUPFAM" id="SSF53474">
    <property type="entry name" value="alpha/beta-Hydrolases"/>
    <property type="match status" value="1"/>
</dbReference>
<gene>
    <name evidence="3" type="ORF">NLI96_g9469</name>
</gene>
<dbReference type="SMART" id="SM00028">
    <property type="entry name" value="TPR"/>
    <property type="match status" value="5"/>
</dbReference>
<evidence type="ECO:0000313" key="3">
    <source>
        <dbReference type="EMBL" id="KAJ3478855.1"/>
    </source>
</evidence>
<keyword evidence="4" id="KW-1185">Reference proteome</keyword>
<sequence>MSDMDDGNEPQEKPPDDSQSTPIAEEQSNARAKTDIQGEPGINQDIPLKSLQPPPFVLLCLVLHLETLTSSRSPSSRDKKSCYRCNKDTPTVPGRNLVVCLDGTSNKFGVKNTNVPEFYSRLNERKVYYHPGVGTVPTPKFSIWKTIKRWADLAFAHSFDHLVRQAYKWLIDVYKPGDRIYICGFSRGAYQAKTLAAMITAVGLIPRGNDRQIPYAYQIYLESEMSEDKRKAARDFKKMMTFNGDVKVHFLGVWDTVSSIGFVREERPGTTKLHENVCYVRHALALDEYRVKFAPEYVCGNRPVPPQYLIPDERGIPRVKEVWFAGSHSDVGGGSMENRELSNAAIPSLWMANQAMLAGLSVNPSEVDWVNKKLQTMSPTDSMKGFYHLVEFVPVKRPKYQSQLAPSSTTQPLMSPPPQPTLPTALNLQDTTRRLHMFRGRKMLPGQLLHISVCLMDRERYKPKALSAEIEWGNIIGIGVNHENETGWMPTELEPRFEMDLYDVAGVTRIVEKCIEDDNSTEWIARLKFLASISGSVPRILSQVDVPPLLCRMIQEKPECALDVLSTLAEHDTDHLLIRLSELVETVERGASTLTGELFSGILRMLFQYYGEFILPEDFVPIFSSSDGQDGTSLKWVHQVAVASLYFARYTHLGNPEDLSKSGEMLSLSSLPKRLRDRPEIQNCHATILEAEWTKAAFKKAFQIRISFPFQDPDTYHRVLVNSLNLSTLRRQHVQKCDALSVITTRSRTAALIEDEEFAKSLSNLGNRLDGLDKWKEALEVATKSVAVFRRVFPGPSVCDADMATALNNLSNRLRAAGQLEDALHAIEQAVYIRRTLCCDGSTKIRLDLAISLTNLSECQRRLGDVEGAHASAKEAVLIHRSIGSISLDEPSDELASGLLALANAEYALGRVEAALATIQECICIREMLAKRDPMWISSLATSLNTLFLCLSNLGRHEEALVVIQRAVSMPCELPQQLVCLPFESWPA</sequence>